<gene>
    <name evidence="2" type="ORF">I5L79_03870</name>
</gene>
<organism evidence="2 3">
    <name type="scientific">Hymenobacter guriensis</name>
    <dbReference type="NCBI Taxonomy" id="2793065"/>
    <lineage>
        <taxon>Bacteria</taxon>
        <taxon>Pseudomonadati</taxon>
        <taxon>Bacteroidota</taxon>
        <taxon>Cytophagia</taxon>
        <taxon>Cytophagales</taxon>
        <taxon>Hymenobacteraceae</taxon>
        <taxon>Hymenobacter</taxon>
    </lineage>
</organism>
<reference evidence="2 3" key="1">
    <citation type="submission" date="2020-11" db="EMBL/GenBank/DDBJ databases">
        <title>Hymenobacter sp.</title>
        <authorList>
            <person name="Kim M.K."/>
        </authorList>
    </citation>
    <scope>NUCLEOTIDE SEQUENCE [LARGE SCALE GENOMIC DNA]</scope>
    <source>
        <strain evidence="2 3">BT594</strain>
    </source>
</reference>
<evidence type="ECO:0000313" key="3">
    <source>
        <dbReference type="Proteomes" id="UP000601099"/>
    </source>
</evidence>
<feature type="signal peptide" evidence="1">
    <location>
        <begin position="1"/>
        <end position="24"/>
    </location>
</feature>
<name>A0ABS0KXS5_9BACT</name>
<evidence type="ECO:0000313" key="2">
    <source>
        <dbReference type="EMBL" id="MBG8552668.1"/>
    </source>
</evidence>
<accession>A0ABS0KXS5</accession>
<keyword evidence="1" id="KW-0732">Signal</keyword>
<keyword evidence="3" id="KW-1185">Reference proteome</keyword>
<proteinExistence type="predicted"/>
<comment type="caution">
    <text evidence="2">The sequence shown here is derived from an EMBL/GenBank/DDBJ whole genome shotgun (WGS) entry which is preliminary data.</text>
</comment>
<dbReference type="EMBL" id="JADWYK010000002">
    <property type="protein sequence ID" value="MBG8552668.1"/>
    <property type="molecule type" value="Genomic_DNA"/>
</dbReference>
<evidence type="ECO:0000256" key="1">
    <source>
        <dbReference type="SAM" id="SignalP"/>
    </source>
</evidence>
<dbReference type="RefSeq" id="WP_196953721.1">
    <property type="nucleotide sequence ID" value="NZ_JADWYK010000002.1"/>
</dbReference>
<protein>
    <submittedName>
        <fullName evidence="2">Uncharacterized protein</fullName>
    </submittedName>
</protein>
<sequence>MVLTRFRYLLAYLLPLLHSMPVTGQITKPSVEQLNNSGAGQLTFISADCSKAGALAEKDIANQIPFLILRSGEAPVVYATDKGFENKFGVIYREEGCVGPNVDCIRLYNVRIFSYLEQKFGRSWRKDIRKDVVGFKEWKKIRKR</sequence>
<feature type="chain" id="PRO_5045990984" evidence="1">
    <location>
        <begin position="25"/>
        <end position="144"/>
    </location>
</feature>
<dbReference type="Proteomes" id="UP000601099">
    <property type="component" value="Unassembled WGS sequence"/>
</dbReference>